<dbReference type="PANTHER" id="PTHR35526">
    <property type="entry name" value="ANTI-SIGMA-F FACTOR RSBW-RELATED"/>
    <property type="match status" value="1"/>
</dbReference>
<evidence type="ECO:0000313" key="4">
    <source>
        <dbReference type="Proteomes" id="UP000587527"/>
    </source>
</evidence>
<keyword evidence="1" id="KW-0723">Serine/threonine-protein kinase</keyword>
<dbReference type="Proteomes" id="UP000587527">
    <property type="component" value="Unassembled WGS sequence"/>
</dbReference>
<dbReference type="PANTHER" id="PTHR35526:SF3">
    <property type="entry name" value="ANTI-SIGMA-F FACTOR RSBW"/>
    <property type="match status" value="1"/>
</dbReference>
<comment type="caution">
    <text evidence="3">The sequence shown here is derived from an EMBL/GenBank/DDBJ whole genome shotgun (WGS) entry which is preliminary data.</text>
</comment>
<dbReference type="Gene3D" id="3.30.565.10">
    <property type="entry name" value="Histidine kinase-like ATPase, C-terminal domain"/>
    <property type="match status" value="1"/>
</dbReference>
<organism evidence="3 4">
    <name type="scientific">Allocatelliglobosispora scoriae</name>
    <dbReference type="NCBI Taxonomy" id="643052"/>
    <lineage>
        <taxon>Bacteria</taxon>
        <taxon>Bacillati</taxon>
        <taxon>Actinomycetota</taxon>
        <taxon>Actinomycetes</taxon>
        <taxon>Micromonosporales</taxon>
        <taxon>Micromonosporaceae</taxon>
        <taxon>Allocatelliglobosispora</taxon>
    </lineage>
</organism>
<evidence type="ECO:0000313" key="3">
    <source>
        <dbReference type="EMBL" id="MBB5873428.1"/>
    </source>
</evidence>
<gene>
    <name evidence="3" type="ORF">F4553_006862</name>
</gene>
<sequence length="130" mass="13712">MSEPAAAPPAELTYQVATDLQGVRSFVHDRATLAGLTPSRADLLTLAVSELATNTLQHTSGGGLVRVWTEEGAVICEVEDGGRLGDLAPPVMPQVTSPGGRGLAIVDRICDRVTVVHTAYGVRHRLVMDL</sequence>
<dbReference type="Pfam" id="PF13581">
    <property type="entry name" value="HATPase_c_2"/>
    <property type="match status" value="1"/>
</dbReference>
<dbReference type="EMBL" id="JACHMN010000003">
    <property type="protein sequence ID" value="MBB5873428.1"/>
    <property type="molecule type" value="Genomic_DNA"/>
</dbReference>
<dbReference type="GO" id="GO:0004674">
    <property type="term" value="F:protein serine/threonine kinase activity"/>
    <property type="evidence" value="ECO:0007669"/>
    <property type="project" value="UniProtKB-KW"/>
</dbReference>
<proteinExistence type="predicted"/>
<dbReference type="AlphaFoldDB" id="A0A841C114"/>
<reference evidence="3 4" key="1">
    <citation type="submission" date="2020-08" db="EMBL/GenBank/DDBJ databases">
        <title>Sequencing the genomes of 1000 actinobacteria strains.</title>
        <authorList>
            <person name="Klenk H.-P."/>
        </authorList>
    </citation>
    <scope>NUCLEOTIDE SEQUENCE [LARGE SCALE GENOMIC DNA]</scope>
    <source>
        <strain evidence="3 4">DSM 45362</strain>
    </source>
</reference>
<dbReference type="RefSeq" id="WP_184844629.1">
    <property type="nucleotide sequence ID" value="NZ_JACHMN010000003.1"/>
</dbReference>
<dbReference type="InterPro" id="IPR036890">
    <property type="entry name" value="HATPase_C_sf"/>
</dbReference>
<evidence type="ECO:0000256" key="1">
    <source>
        <dbReference type="ARBA" id="ARBA00022527"/>
    </source>
</evidence>
<dbReference type="InterPro" id="IPR050267">
    <property type="entry name" value="Anti-sigma-factor_SerPK"/>
</dbReference>
<accession>A0A841C114</accession>
<feature type="domain" description="Histidine kinase/HSP90-like ATPase" evidence="2">
    <location>
        <begin position="19"/>
        <end position="118"/>
    </location>
</feature>
<keyword evidence="4" id="KW-1185">Reference proteome</keyword>
<protein>
    <submittedName>
        <fullName evidence="3">Anti-sigma regulatory factor (Ser/Thr protein kinase)</fullName>
    </submittedName>
</protein>
<evidence type="ECO:0000259" key="2">
    <source>
        <dbReference type="Pfam" id="PF13581"/>
    </source>
</evidence>
<dbReference type="InterPro" id="IPR003594">
    <property type="entry name" value="HATPase_dom"/>
</dbReference>
<name>A0A841C114_9ACTN</name>
<keyword evidence="1" id="KW-0808">Transferase</keyword>
<dbReference type="SUPFAM" id="SSF55874">
    <property type="entry name" value="ATPase domain of HSP90 chaperone/DNA topoisomerase II/histidine kinase"/>
    <property type="match status" value="1"/>
</dbReference>
<keyword evidence="1" id="KW-0418">Kinase</keyword>
<dbReference type="CDD" id="cd16936">
    <property type="entry name" value="HATPase_RsbW-like"/>
    <property type="match status" value="1"/>
</dbReference>